<dbReference type="EMBL" id="QRIM01000015">
    <property type="protein sequence ID" value="RHG59201.1"/>
    <property type="molecule type" value="Genomic_DNA"/>
</dbReference>
<evidence type="ECO:0000313" key="2">
    <source>
        <dbReference type="EMBL" id="RHG59201.1"/>
    </source>
</evidence>
<sequence>MSDAEAFYCLMVGSRSFSDYEFFVTKCDHLLRNWKNIIIVSGGAYGTDALAKRYAADRHYAYKEFPADWDTYGKRAGYIRNRLMHEYISKHVNRGVIAFWDGKSRGTLQSFSLAESYSNPLRIIHVPVP</sequence>
<evidence type="ECO:0000259" key="1">
    <source>
        <dbReference type="Pfam" id="PF10686"/>
    </source>
</evidence>
<reference evidence="2 3" key="1">
    <citation type="submission" date="2018-08" db="EMBL/GenBank/DDBJ databases">
        <title>A genome reference for cultivated species of the human gut microbiota.</title>
        <authorList>
            <person name="Zou Y."/>
            <person name="Xue W."/>
            <person name="Luo G."/>
        </authorList>
    </citation>
    <scope>NUCLEOTIDE SEQUENCE [LARGE SCALE GENOMIC DNA]</scope>
    <source>
        <strain evidence="2 3">AM22-12LB</strain>
    </source>
</reference>
<dbReference type="RefSeq" id="WP_118218855.1">
    <property type="nucleotide sequence ID" value="NZ_QRIM01000015.1"/>
</dbReference>
<organism evidence="2 3">
    <name type="scientific">Coprococcus comes</name>
    <dbReference type="NCBI Taxonomy" id="410072"/>
    <lineage>
        <taxon>Bacteria</taxon>
        <taxon>Bacillati</taxon>
        <taxon>Bacillota</taxon>
        <taxon>Clostridia</taxon>
        <taxon>Lachnospirales</taxon>
        <taxon>Lachnospiraceae</taxon>
        <taxon>Coprococcus</taxon>
    </lineage>
</organism>
<gene>
    <name evidence="2" type="ORF">DW252_12405</name>
</gene>
<evidence type="ECO:0000313" key="3">
    <source>
        <dbReference type="Proteomes" id="UP000286595"/>
    </source>
</evidence>
<dbReference type="Pfam" id="PF10686">
    <property type="entry name" value="YAcAr"/>
    <property type="match status" value="1"/>
</dbReference>
<dbReference type="AlphaFoldDB" id="A0A3R6DY88"/>
<accession>A0A3R6DY88</accession>
<dbReference type="InterPro" id="IPR019627">
    <property type="entry name" value="YAcAr"/>
</dbReference>
<protein>
    <submittedName>
        <fullName evidence="2">DUF2493 domain-containing protein</fullName>
    </submittedName>
</protein>
<name>A0A3R6DY88_9FIRM</name>
<comment type="caution">
    <text evidence="2">The sequence shown here is derived from an EMBL/GenBank/DDBJ whole genome shotgun (WGS) entry which is preliminary data.</text>
</comment>
<feature type="domain" description="YspA cpYpsA-related SLOG" evidence="1">
    <location>
        <begin position="12"/>
        <end position="72"/>
    </location>
</feature>
<dbReference type="Proteomes" id="UP000286595">
    <property type="component" value="Unassembled WGS sequence"/>
</dbReference>
<proteinExistence type="predicted"/>